<dbReference type="Proteomes" id="UP000317422">
    <property type="component" value="Unassembled WGS sequence"/>
</dbReference>
<reference evidence="1 2" key="1">
    <citation type="submission" date="2019-06" db="EMBL/GenBank/DDBJ databases">
        <title>Sequencing the genomes of 1000 actinobacteria strains.</title>
        <authorList>
            <person name="Klenk H.-P."/>
        </authorList>
    </citation>
    <scope>NUCLEOTIDE SEQUENCE [LARGE SCALE GENOMIC DNA]</scope>
    <source>
        <strain evidence="1 2">DSM 45015</strain>
    </source>
</reference>
<gene>
    <name evidence="1" type="ORF">FHX37_0296</name>
</gene>
<proteinExistence type="predicted"/>
<comment type="caution">
    <text evidence="1">The sequence shown here is derived from an EMBL/GenBank/DDBJ whole genome shotgun (WGS) entry which is preliminary data.</text>
</comment>
<protein>
    <submittedName>
        <fullName evidence="1">Uncharacterized protein</fullName>
    </submittedName>
</protein>
<sequence>MQAEKSRVDCGDVLELCLADDQRDRAEGSEEVLTLRRTEEPRTRVRAPGVHTSSRDIRVEVGELPLEDGVWEVLYTDPEGGGDTPVGTRDCCFSLARNMEYLGQPRQRKLQALRSPDGALLLQVSTVAAYAEVGWVDSGTDTVTVSGRLAYTERPPGSVGAEIVARQRERSGTASAPAEIDSGQFHCEIPLKPLLEAHDPERKRNEWDLWLRFPGDERELRLATHADGVPAKKRKVLYPTVTPAGGNVRIRPYYTVDDTFSLLATEAKSP</sequence>
<organism evidence="1 2">
    <name type="scientific">Haloactinospora alba</name>
    <dbReference type="NCBI Taxonomy" id="405555"/>
    <lineage>
        <taxon>Bacteria</taxon>
        <taxon>Bacillati</taxon>
        <taxon>Actinomycetota</taxon>
        <taxon>Actinomycetes</taxon>
        <taxon>Streptosporangiales</taxon>
        <taxon>Nocardiopsidaceae</taxon>
        <taxon>Haloactinospora</taxon>
    </lineage>
</organism>
<dbReference type="RefSeq" id="WP_141921673.1">
    <property type="nucleotide sequence ID" value="NZ_VFQC01000001.1"/>
</dbReference>
<dbReference type="AlphaFoldDB" id="A0A543NF02"/>
<keyword evidence="2" id="KW-1185">Reference proteome</keyword>
<evidence type="ECO:0000313" key="2">
    <source>
        <dbReference type="Proteomes" id="UP000317422"/>
    </source>
</evidence>
<accession>A0A543NF02</accession>
<dbReference type="OrthoDB" id="4221269at2"/>
<dbReference type="EMBL" id="VFQC01000001">
    <property type="protein sequence ID" value="TQN30418.1"/>
    <property type="molecule type" value="Genomic_DNA"/>
</dbReference>
<evidence type="ECO:0000313" key="1">
    <source>
        <dbReference type="EMBL" id="TQN30418.1"/>
    </source>
</evidence>
<name>A0A543NF02_9ACTN</name>